<dbReference type="Pfam" id="PF12937">
    <property type="entry name" value="F-box-like"/>
    <property type="match status" value="1"/>
</dbReference>
<dbReference type="Gene3D" id="3.80.10.10">
    <property type="entry name" value="Ribonuclease Inhibitor"/>
    <property type="match status" value="1"/>
</dbReference>
<feature type="domain" description="F-box" evidence="1">
    <location>
        <begin position="23"/>
        <end position="51"/>
    </location>
</feature>
<comment type="caution">
    <text evidence="2">The sequence shown here is derived from an EMBL/GenBank/DDBJ whole genome shotgun (WGS) entry which is preliminary data.</text>
</comment>
<dbReference type="InterPro" id="IPR032675">
    <property type="entry name" value="LRR_dom_sf"/>
</dbReference>
<dbReference type="InterPro" id="IPR001810">
    <property type="entry name" value="F-box_dom"/>
</dbReference>
<accession>A0A8H7V502</accession>
<dbReference type="InterPro" id="IPR036047">
    <property type="entry name" value="F-box-like_dom_sf"/>
</dbReference>
<dbReference type="SUPFAM" id="SSF81383">
    <property type="entry name" value="F-box domain"/>
    <property type="match status" value="1"/>
</dbReference>
<evidence type="ECO:0000313" key="2">
    <source>
        <dbReference type="EMBL" id="KAG2203588.1"/>
    </source>
</evidence>
<proteinExistence type="predicted"/>
<evidence type="ECO:0000313" key="3">
    <source>
        <dbReference type="Proteomes" id="UP000603453"/>
    </source>
</evidence>
<dbReference type="EMBL" id="JAEPRD010000050">
    <property type="protein sequence ID" value="KAG2203588.1"/>
    <property type="molecule type" value="Genomic_DNA"/>
</dbReference>
<dbReference type="Proteomes" id="UP000603453">
    <property type="component" value="Unassembled WGS sequence"/>
</dbReference>
<sequence length="443" mass="51248">MTLINRLSDDCLELIFIACDGCPWTLCTLSQVCRQWYAISHRPSVWRKLVIDKPNFHAAYTRLLSSSLVQAVRSLYLSKPIESRHAHLRPLPFQHLTQIEHLHTSNLCLAEIDHVSQQLVTKSDKLGWLVCTEIETWCDSRRFSADLIQKHTYLERVQFEFKEDGHSGFAPIHTLSKLNGELTLVKSFRLTSIRDEELLDQRNILTILENTEETRDELYHLADIERYDQGIQILLQSWDNISYELNHKYEFMKSLRLLERLHFGFCFAWTPLVWRETFGTVMQHNAGLSHLSLHGWDQLGKLSKVGHRCSVIQPVRADAEAAISECFAMMSQLEQLQLVDFSIGPGLLGEHMPKSIQYLEIEYTRAFPSHFTEPSDIWLLVGPIKDFVAVVFSNACDKTRKLVIRLDPSLAAEVEINPFFKEEPFLESIQNELKDKNIEIIIS</sequence>
<evidence type="ECO:0000259" key="1">
    <source>
        <dbReference type="Pfam" id="PF12937"/>
    </source>
</evidence>
<protein>
    <recommendedName>
        <fullName evidence="1">F-box domain-containing protein</fullName>
    </recommendedName>
</protein>
<dbReference type="OrthoDB" id="2238107at2759"/>
<organism evidence="2 3">
    <name type="scientific">Mucor saturninus</name>
    <dbReference type="NCBI Taxonomy" id="64648"/>
    <lineage>
        <taxon>Eukaryota</taxon>
        <taxon>Fungi</taxon>
        <taxon>Fungi incertae sedis</taxon>
        <taxon>Mucoromycota</taxon>
        <taxon>Mucoromycotina</taxon>
        <taxon>Mucoromycetes</taxon>
        <taxon>Mucorales</taxon>
        <taxon>Mucorineae</taxon>
        <taxon>Mucoraceae</taxon>
        <taxon>Mucor</taxon>
    </lineage>
</organism>
<keyword evidence="3" id="KW-1185">Reference proteome</keyword>
<gene>
    <name evidence="2" type="ORF">INT47_011682</name>
</gene>
<dbReference type="AlphaFoldDB" id="A0A8H7V502"/>
<reference evidence="2" key="1">
    <citation type="submission" date="2020-12" db="EMBL/GenBank/DDBJ databases">
        <title>Metabolic potential, ecology and presence of endohyphal bacteria is reflected in genomic diversity of Mucoromycotina.</title>
        <authorList>
            <person name="Muszewska A."/>
            <person name="Okrasinska A."/>
            <person name="Steczkiewicz K."/>
            <person name="Drgas O."/>
            <person name="Orlowska M."/>
            <person name="Perlinska-Lenart U."/>
            <person name="Aleksandrzak-Piekarczyk T."/>
            <person name="Szatraj K."/>
            <person name="Zielenkiewicz U."/>
            <person name="Pilsyk S."/>
            <person name="Malc E."/>
            <person name="Mieczkowski P."/>
            <person name="Kruszewska J.S."/>
            <person name="Biernat P."/>
            <person name="Pawlowska J."/>
        </authorList>
    </citation>
    <scope>NUCLEOTIDE SEQUENCE</scope>
    <source>
        <strain evidence="2">WA0000017839</strain>
    </source>
</reference>
<name>A0A8H7V502_9FUNG</name>